<keyword evidence="14" id="KW-1185">Reference proteome</keyword>
<keyword evidence="4" id="KW-0488">Methylation</keyword>
<proteinExistence type="inferred from homology"/>
<reference evidence="13 14" key="1">
    <citation type="journal article" date="2019" name="Antonie Van Leeuwenhoek">
        <title>Description of 'Ca. Methylobacter oryzae' KRF1, a novel species from the environmentally important Methylobacter clade 2.</title>
        <authorList>
            <person name="Khatri K."/>
            <person name="Mohite J.A."/>
            <person name="Pandit P.S."/>
            <person name="Bahulikar R."/>
            <person name="Rahalkar M.C."/>
        </authorList>
    </citation>
    <scope>NUCLEOTIDE SEQUENCE [LARGE SCALE GENOMIC DNA]</scope>
    <source>
        <strain evidence="13 14">KRF1</strain>
    </source>
</reference>
<evidence type="ECO:0000313" key="14">
    <source>
        <dbReference type="Proteomes" id="UP000733744"/>
    </source>
</evidence>
<dbReference type="RefSeq" id="WP_127030349.1">
    <property type="nucleotide sequence ID" value="NZ_RYFG02000022.1"/>
</dbReference>
<comment type="subcellular location">
    <subcellularLocation>
        <location evidence="1">Cell inner membrane</location>
        <topology evidence="1">Single-pass membrane protein</topology>
    </subcellularLocation>
</comment>
<accession>A0ABY3CE26</accession>
<dbReference type="Pfam" id="PF12019">
    <property type="entry name" value="GspH"/>
    <property type="match status" value="1"/>
</dbReference>
<evidence type="ECO:0000256" key="2">
    <source>
        <dbReference type="ARBA" id="ARBA00021549"/>
    </source>
</evidence>
<evidence type="ECO:0000256" key="3">
    <source>
        <dbReference type="ARBA" id="ARBA00022475"/>
    </source>
</evidence>
<evidence type="ECO:0000256" key="4">
    <source>
        <dbReference type="ARBA" id="ARBA00022481"/>
    </source>
</evidence>
<feature type="domain" description="General secretion pathway GspH" evidence="12">
    <location>
        <begin position="46"/>
        <end position="145"/>
    </location>
</feature>
<evidence type="ECO:0000256" key="5">
    <source>
        <dbReference type="ARBA" id="ARBA00022519"/>
    </source>
</evidence>
<evidence type="ECO:0000256" key="9">
    <source>
        <dbReference type="ARBA" id="ARBA00025772"/>
    </source>
</evidence>
<dbReference type="Pfam" id="PF07963">
    <property type="entry name" value="N_methyl"/>
    <property type="match status" value="1"/>
</dbReference>
<gene>
    <name evidence="13" type="ORF">EKO24_004315</name>
</gene>
<evidence type="ECO:0000256" key="10">
    <source>
        <dbReference type="ARBA" id="ARBA00030775"/>
    </source>
</evidence>
<evidence type="ECO:0000313" key="13">
    <source>
        <dbReference type="EMBL" id="TRX01157.1"/>
    </source>
</evidence>
<evidence type="ECO:0000256" key="8">
    <source>
        <dbReference type="ARBA" id="ARBA00023136"/>
    </source>
</evidence>
<dbReference type="InterPro" id="IPR045584">
    <property type="entry name" value="Pilin-like"/>
</dbReference>
<dbReference type="Gene3D" id="3.30.700.10">
    <property type="entry name" value="Glycoprotein, Type 4 Pilin"/>
    <property type="match status" value="1"/>
</dbReference>
<name>A0ABY3CE26_9GAMM</name>
<evidence type="ECO:0000256" key="6">
    <source>
        <dbReference type="ARBA" id="ARBA00022692"/>
    </source>
</evidence>
<evidence type="ECO:0000256" key="7">
    <source>
        <dbReference type="ARBA" id="ARBA00022989"/>
    </source>
</evidence>
<protein>
    <recommendedName>
        <fullName evidence="2">Type II secretion system protein H</fullName>
    </recommendedName>
    <alternativeName>
        <fullName evidence="10">General secretion pathway protein H</fullName>
    </alternativeName>
</protein>
<dbReference type="SUPFAM" id="SSF54523">
    <property type="entry name" value="Pili subunits"/>
    <property type="match status" value="1"/>
</dbReference>
<comment type="caution">
    <text evidence="13">The sequence shown here is derived from an EMBL/GenBank/DDBJ whole genome shotgun (WGS) entry which is preliminary data.</text>
</comment>
<keyword evidence="8 11" id="KW-0472">Membrane</keyword>
<evidence type="ECO:0000256" key="11">
    <source>
        <dbReference type="SAM" id="Phobius"/>
    </source>
</evidence>
<evidence type="ECO:0000256" key="1">
    <source>
        <dbReference type="ARBA" id="ARBA00004377"/>
    </source>
</evidence>
<keyword evidence="3" id="KW-1003">Cell membrane</keyword>
<dbReference type="Proteomes" id="UP000733744">
    <property type="component" value="Unassembled WGS sequence"/>
</dbReference>
<feature type="transmembrane region" description="Helical" evidence="11">
    <location>
        <begin position="12"/>
        <end position="33"/>
    </location>
</feature>
<keyword evidence="5" id="KW-0997">Cell inner membrane</keyword>
<sequence>MNKIINNNGFTALELLIVIAITGILAAVAIPSFQSMIEQNRLKQALESVKSDLELARTRAIKTNSNVVFSLRSASTSAGNWCYGLTTKAAGCDCTQAANAGAGCEIKLVSAAADFATIKFGSATQYHITSDFRRGTASGATFPLELPFSSASLYGASVYLSEVGRVRICAPFATATGETALPGLTC</sequence>
<keyword evidence="6 11" id="KW-0812">Transmembrane</keyword>
<organism evidence="13 14">
    <name type="scientific">Candidatus Methylobacter oryzae</name>
    <dbReference type="NCBI Taxonomy" id="2497749"/>
    <lineage>
        <taxon>Bacteria</taxon>
        <taxon>Pseudomonadati</taxon>
        <taxon>Pseudomonadota</taxon>
        <taxon>Gammaproteobacteria</taxon>
        <taxon>Methylococcales</taxon>
        <taxon>Methylococcaceae</taxon>
        <taxon>Methylobacter</taxon>
    </lineage>
</organism>
<dbReference type="InterPro" id="IPR022346">
    <property type="entry name" value="T2SS_GspH"/>
</dbReference>
<evidence type="ECO:0000259" key="12">
    <source>
        <dbReference type="Pfam" id="PF12019"/>
    </source>
</evidence>
<dbReference type="InterPro" id="IPR012902">
    <property type="entry name" value="N_methyl_site"/>
</dbReference>
<dbReference type="NCBIfam" id="TIGR02532">
    <property type="entry name" value="IV_pilin_GFxxxE"/>
    <property type="match status" value="1"/>
</dbReference>
<keyword evidence="7 11" id="KW-1133">Transmembrane helix</keyword>
<dbReference type="EMBL" id="RYFG02000022">
    <property type="protein sequence ID" value="TRX01157.1"/>
    <property type="molecule type" value="Genomic_DNA"/>
</dbReference>
<comment type="similarity">
    <text evidence="9">Belongs to the GSP H family.</text>
</comment>